<feature type="coiled-coil region" evidence="2">
    <location>
        <begin position="13"/>
        <end position="40"/>
    </location>
</feature>
<evidence type="ECO:0000256" key="4">
    <source>
        <dbReference type="SAM" id="Phobius"/>
    </source>
</evidence>
<evidence type="ECO:0000256" key="2">
    <source>
        <dbReference type="SAM" id="Coils"/>
    </source>
</evidence>
<keyword evidence="4" id="KW-1133">Transmembrane helix</keyword>
<dbReference type="NCBIfam" id="TIGR01760">
    <property type="entry name" value="tape_meas_TP901"/>
    <property type="match status" value="1"/>
</dbReference>
<feature type="region of interest" description="Disordered" evidence="3">
    <location>
        <begin position="713"/>
        <end position="758"/>
    </location>
</feature>
<accession>A0A8J7RPZ0</accession>
<reference evidence="6" key="1">
    <citation type="submission" date="2021-03" db="EMBL/GenBank/DDBJ databases">
        <title>Genomic Encyclopedia of Type Strains, Phase IV (KMG-V): Genome sequencing to study the core and pangenomes of soil and plant-associated prokaryotes.</title>
        <authorList>
            <person name="Whitman W."/>
        </authorList>
    </citation>
    <scope>NUCLEOTIDE SEQUENCE</scope>
    <source>
        <strain evidence="6">C4</strain>
    </source>
</reference>
<feature type="compositionally biased region" description="Polar residues" evidence="3">
    <location>
        <begin position="742"/>
        <end position="758"/>
    </location>
</feature>
<evidence type="ECO:0000256" key="1">
    <source>
        <dbReference type="ARBA" id="ARBA00022612"/>
    </source>
</evidence>
<dbReference type="EMBL" id="JAGGMV010000007">
    <property type="protein sequence ID" value="MBP2202129.1"/>
    <property type="molecule type" value="Genomic_DNA"/>
</dbReference>
<dbReference type="Proteomes" id="UP000740329">
    <property type="component" value="Unassembled WGS sequence"/>
</dbReference>
<proteinExistence type="predicted"/>
<organism evidence="6 7">
    <name type="scientific">Methanococcus voltae</name>
    <dbReference type="NCBI Taxonomy" id="2188"/>
    <lineage>
        <taxon>Archaea</taxon>
        <taxon>Methanobacteriati</taxon>
        <taxon>Methanobacteriota</taxon>
        <taxon>Methanomada group</taxon>
        <taxon>Methanococci</taxon>
        <taxon>Methanococcales</taxon>
        <taxon>Methanococcaceae</taxon>
        <taxon>Methanococcus</taxon>
    </lineage>
</organism>
<dbReference type="PANTHER" id="PTHR37813">
    <property type="entry name" value="FELS-2 PROPHAGE PROTEIN"/>
    <property type="match status" value="1"/>
</dbReference>
<keyword evidence="4" id="KW-0812">Transmembrane</keyword>
<dbReference type="Pfam" id="PF10145">
    <property type="entry name" value="PhageMin_Tail"/>
    <property type="match status" value="1"/>
</dbReference>
<feature type="compositionally biased region" description="Acidic residues" evidence="3">
    <location>
        <begin position="728"/>
        <end position="737"/>
    </location>
</feature>
<keyword evidence="1" id="KW-1188">Viral release from host cell</keyword>
<gene>
    <name evidence="6" type="ORF">J3E07_001570</name>
</gene>
<feature type="domain" description="Phage tail tape measure protein" evidence="5">
    <location>
        <begin position="102"/>
        <end position="283"/>
    </location>
</feature>
<keyword evidence="4" id="KW-0472">Membrane</keyword>
<feature type="transmembrane region" description="Helical" evidence="4">
    <location>
        <begin position="463"/>
        <end position="483"/>
    </location>
</feature>
<sequence>MSQDDLVFKIEAIDNFSEVMRNLQKKVQDAGRAIQEMGSKMSAIGQQMAVAGAGVSAFVAPAVASLGLAINKGMDFEQTMKNVQAVTDSTEEEFKELCECTKEIGETTVFSASQAGEAMYYLASAGLNNMQIMESLHPIMQLSSATQYDLANTASLVTSVMKQYNMEITETSRVVDVLAMATGKSQAMMPKLVNAFRQVGNKSSALGYSFEDTTAALMGLMDKSMTGEQAGTALNAFFQNLINPTKEANEVLKEFGIQTVDANEKILSLPNIISQFQNALENGGMTDIDMAKLFGESAANAATAMFKSGVESYNNAKEQLLNSAGKASKMEATQLNSVAGALALFKSAVESIQLAVFEKMREPIREFMNDIQDIIPSVKEFAIEFTTGILNISKIAMPFIKQLFEKFKESPFKNIIGQIAGIATVIGAVVGPVLVIVGIITASIGSIISLVGTIGPTISSITLPLLAKIGLVIGIITATVMVLKNAWENNVNNFQETIKHLTKNAQTTMNHLSNLFGGLFETLKQIFNWIGNNEGLQELFANVAIVVDYLWSVLNNIIGAVSKFIENTDWSPLINIITKIGDGLTTHWKIIASIMGLIPPILEIIIKSTLWYGNVLKNNILSILTSINNFLINTVNKILDVKQNLINLILNIGQKISSIIDELFPGLIENISTTLKTVASKIEEWIRKRFEFIGGYIDEAKKKVNEVKEWMGFEDNSKSNNNGTQNTEDNENTEESTEDKATQTSITPNYQYNPNTISSENSEIDKKIKELEQEINATLILTPTAYEIQYNDGGMINYDDSSSNAWDSKSFRKKLKDLEDLKEQKKKSNNNNNNNNSKNSQEEPINNQNNNNNNNNNKISSIKEQISQINQNITKLYEDLETGMKNLLIKYIDFAKEILNIWDILINAIKNSYNELINKLQYSLNEIINNINSVIQHYNKLASKFGGSTLSTMGRLNLATANISFETPDISGSNPVNNQNIDNSNNSKKVTINNIINNPSIKSLYESRLQLDLLSKKYNGELL</sequence>
<evidence type="ECO:0000256" key="3">
    <source>
        <dbReference type="SAM" id="MobiDB-lite"/>
    </source>
</evidence>
<dbReference type="RefSeq" id="WP_209591649.1">
    <property type="nucleotide sequence ID" value="NZ_JAGGMV010000007.1"/>
</dbReference>
<protein>
    <submittedName>
        <fullName evidence="6">TP901 family phage tail tape measure protein</fullName>
    </submittedName>
</protein>
<evidence type="ECO:0000313" key="6">
    <source>
        <dbReference type="EMBL" id="MBP2202129.1"/>
    </source>
</evidence>
<feature type="region of interest" description="Disordered" evidence="3">
    <location>
        <begin position="823"/>
        <end position="858"/>
    </location>
</feature>
<name>A0A8J7RPZ0_METVO</name>
<dbReference type="AlphaFoldDB" id="A0A8J7RPZ0"/>
<dbReference type="InterPro" id="IPR010090">
    <property type="entry name" value="Phage_tape_meas"/>
</dbReference>
<dbReference type="SUPFAM" id="SSF48371">
    <property type="entry name" value="ARM repeat"/>
    <property type="match status" value="1"/>
</dbReference>
<evidence type="ECO:0000313" key="7">
    <source>
        <dbReference type="Proteomes" id="UP000740329"/>
    </source>
</evidence>
<keyword evidence="2" id="KW-0175">Coiled coil</keyword>
<evidence type="ECO:0000259" key="5">
    <source>
        <dbReference type="Pfam" id="PF10145"/>
    </source>
</evidence>
<comment type="caution">
    <text evidence="6">The sequence shown here is derived from an EMBL/GenBank/DDBJ whole genome shotgun (WGS) entry which is preliminary data.</text>
</comment>
<feature type="compositionally biased region" description="Low complexity" evidence="3">
    <location>
        <begin position="829"/>
        <end position="858"/>
    </location>
</feature>
<feature type="transmembrane region" description="Helical" evidence="4">
    <location>
        <begin position="419"/>
        <end position="451"/>
    </location>
</feature>
<dbReference type="PANTHER" id="PTHR37813:SF1">
    <property type="entry name" value="FELS-2 PROPHAGE PROTEIN"/>
    <property type="match status" value="1"/>
</dbReference>
<dbReference type="InterPro" id="IPR016024">
    <property type="entry name" value="ARM-type_fold"/>
</dbReference>